<feature type="region of interest" description="Disordered" evidence="1">
    <location>
        <begin position="1"/>
        <end position="21"/>
    </location>
</feature>
<evidence type="ECO:0000313" key="2">
    <source>
        <dbReference type="EMBL" id="CBI11079.1"/>
    </source>
</evidence>
<gene>
    <name evidence="2" type="ORF">CARN7_1889</name>
</gene>
<evidence type="ECO:0000256" key="1">
    <source>
        <dbReference type="SAM" id="MobiDB-lite"/>
    </source>
</evidence>
<protein>
    <submittedName>
        <fullName evidence="2">Uncharacterized protein</fullName>
    </submittedName>
</protein>
<comment type="caution">
    <text evidence="2">The sequence shown here is derived from an EMBL/GenBank/DDBJ whole genome shotgun (WGS) entry which is preliminary data.</text>
</comment>
<dbReference type="AlphaFoldDB" id="E6QV06"/>
<dbReference type="EMBL" id="CABR01000121">
    <property type="protein sequence ID" value="CBI11079.1"/>
    <property type="molecule type" value="Genomic_DNA"/>
</dbReference>
<accession>E6QV06</accession>
<organism evidence="2">
    <name type="scientific">mine drainage metagenome</name>
    <dbReference type="NCBI Taxonomy" id="410659"/>
    <lineage>
        <taxon>unclassified sequences</taxon>
        <taxon>metagenomes</taxon>
        <taxon>ecological metagenomes</taxon>
    </lineage>
</organism>
<proteinExistence type="predicted"/>
<name>E6QV06_9ZZZZ</name>
<feature type="compositionally biased region" description="Polar residues" evidence="1">
    <location>
        <begin position="1"/>
        <end position="11"/>
    </location>
</feature>
<reference evidence="2" key="1">
    <citation type="submission" date="2009-10" db="EMBL/GenBank/DDBJ databases">
        <title>Diversity of trophic interactions inside an arsenic-rich microbial ecosystem.</title>
        <authorList>
            <person name="Bertin P.N."/>
            <person name="Heinrich-Salmeron A."/>
            <person name="Pelletier E."/>
            <person name="Goulhen-Chollet F."/>
            <person name="Arsene-Ploetze F."/>
            <person name="Gallien S."/>
            <person name="Calteau A."/>
            <person name="Vallenet D."/>
            <person name="Casiot C."/>
            <person name="Chane-Woon-Ming B."/>
            <person name="Giloteaux L."/>
            <person name="Barakat M."/>
            <person name="Bonnefoy V."/>
            <person name="Bruneel O."/>
            <person name="Chandler M."/>
            <person name="Cleiss J."/>
            <person name="Duran R."/>
            <person name="Elbaz-Poulichet F."/>
            <person name="Fonknechten N."/>
            <person name="Lauga B."/>
            <person name="Mornico D."/>
            <person name="Ortet P."/>
            <person name="Schaeffer C."/>
            <person name="Siguier P."/>
            <person name="Alexander Thil Smith A."/>
            <person name="Van Dorsselaer A."/>
            <person name="Weissenbach J."/>
            <person name="Medigue C."/>
            <person name="Le Paslier D."/>
        </authorList>
    </citation>
    <scope>NUCLEOTIDE SEQUENCE</scope>
</reference>
<sequence>MLKIQRTTNDTSEIERTQRENHAAHVSEYGTTASYILIHLLADFAELFCREMHTPHPLGVVAWMRLKSG</sequence>